<dbReference type="GO" id="GO:0008918">
    <property type="term" value="F:lipopolysaccharide 3-alpha-galactosyltransferase activity"/>
    <property type="evidence" value="ECO:0007669"/>
    <property type="project" value="InterPro"/>
</dbReference>
<dbReference type="CDD" id="cd04194">
    <property type="entry name" value="GT8_A4GalT_like"/>
    <property type="match status" value="1"/>
</dbReference>
<dbReference type="AlphaFoldDB" id="A0A242NHA5"/>
<dbReference type="InterPro" id="IPR050748">
    <property type="entry name" value="Glycosyltrans_8_dom-fam"/>
</dbReference>
<evidence type="ECO:0000313" key="11">
    <source>
        <dbReference type="EMBL" id="OTQ08500.1"/>
    </source>
</evidence>
<keyword evidence="8" id="KW-0448">Lipopolysaccharide biosynthesis</keyword>
<evidence type="ECO:0000313" key="12">
    <source>
        <dbReference type="Proteomes" id="UP000194800"/>
    </source>
</evidence>
<proteinExistence type="inferred from homology"/>
<dbReference type="EMBL" id="NART01000081">
    <property type="protein sequence ID" value="OTQ08500.1"/>
    <property type="molecule type" value="Genomic_DNA"/>
</dbReference>
<dbReference type="PANTHER" id="PTHR13778">
    <property type="entry name" value="GLYCOSYLTRANSFERASE 8 DOMAIN-CONTAINING PROTEIN"/>
    <property type="match status" value="1"/>
</dbReference>
<keyword evidence="5" id="KW-0808">Transferase</keyword>
<evidence type="ECO:0000256" key="3">
    <source>
        <dbReference type="ARBA" id="ARBA00006351"/>
    </source>
</evidence>
<dbReference type="SUPFAM" id="SSF53448">
    <property type="entry name" value="Nucleotide-diphospho-sugar transferases"/>
    <property type="match status" value="1"/>
</dbReference>
<dbReference type="InterPro" id="IPR029044">
    <property type="entry name" value="Nucleotide-diphossugar_trans"/>
</dbReference>
<dbReference type="PANTHER" id="PTHR13778:SF47">
    <property type="entry name" value="LIPOPOLYSACCHARIDE 1,3-GALACTOSYLTRANSFERASE"/>
    <property type="match status" value="1"/>
</dbReference>
<evidence type="ECO:0000256" key="7">
    <source>
        <dbReference type="ARBA" id="ARBA00022842"/>
    </source>
</evidence>
<feature type="domain" description="Glycosyl transferase family 8 C-terminal" evidence="9">
    <location>
        <begin position="267"/>
        <end position="320"/>
    </location>
</feature>
<evidence type="ECO:0000256" key="2">
    <source>
        <dbReference type="ARBA" id="ARBA00004713"/>
    </source>
</evidence>
<dbReference type="Proteomes" id="UP000194800">
    <property type="component" value="Unassembled WGS sequence"/>
</dbReference>
<gene>
    <name evidence="11" type="ORF">B6C91_12135</name>
    <name evidence="10" type="ORF">B6D08_07765</name>
</gene>
<dbReference type="RefSeq" id="WP_086301020.1">
    <property type="nucleotide sequence ID" value="NZ_CAMLEZ010000006.1"/>
</dbReference>
<evidence type="ECO:0000256" key="1">
    <source>
        <dbReference type="ARBA" id="ARBA00001946"/>
    </source>
</evidence>
<comment type="caution">
    <text evidence="10">The sequence shown here is derived from an EMBL/GenBank/DDBJ whole genome shotgun (WGS) entry which is preliminary data.</text>
</comment>
<dbReference type="Pfam" id="PF08437">
    <property type="entry name" value="Glyco_transf_8C"/>
    <property type="match status" value="1"/>
</dbReference>
<organism evidence="10 13">
    <name type="scientific">Gilliamella apicola</name>
    <dbReference type="NCBI Taxonomy" id="1196095"/>
    <lineage>
        <taxon>Bacteria</taxon>
        <taxon>Pseudomonadati</taxon>
        <taxon>Pseudomonadota</taxon>
        <taxon>Gammaproteobacteria</taxon>
        <taxon>Orbales</taxon>
        <taxon>Orbaceae</taxon>
        <taxon>Gilliamella</taxon>
    </lineage>
</organism>
<accession>A0A242NHA5</accession>
<keyword evidence="4" id="KW-0328">Glycosyltransferase</keyword>
<evidence type="ECO:0000313" key="10">
    <source>
        <dbReference type="EMBL" id="OTP99420.1"/>
    </source>
</evidence>
<comment type="similarity">
    <text evidence="3">Belongs to the glycosyltransferase 8 family.</text>
</comment>
<dbReference type="InterPro" id="IPR013645">
    <property type="entry name" value="Glyco_transf_8N"/>
</dbReference>
<protein>
    <recommendedName>
        <fullName evidence="9">Glycosyl transferase family 8 C-terminal domain-containing protein</fullName>
    </recommendedName>
</protein>
<evidence type="ECO:0000256" key="6">
    <source>
        <dbReference type="ARBA" id="ARBA00022723"/>
    </source>
</evidence>
<comment type="pathway">
    <text evidence="2">Bacterial outer membrane biogenesis; LPS core biosynthesis.</text>
</comment>
<evidence type="ECO:0000256" key="4">
    <source>
        <dbReference type="ARBA" id="ARBA00022676"/>
    </source>
</evidence>
<evidence type="ECO:0000256" key="5">
    <source>
        <dbReference type="ARBA" id="ARBA00022679"/>
    </source>
</evidence>
<dbReference type="GO" id="GO:0046872">
    <property type="term" value="F:metal ion binding"/>
    <property type="evidence" value="ECO:0007669"/>
    <property type="project" value="UniProtKB-KW"/>
</dbReference>
<dbReference type="OrthoDB" id="9807549at2"/>
<evidence type="ECO:0000313" key="13">
    <source>
        <dbReference type="Proteomes" id="UP000194977"/>
    </source>
</evidence>
<evidence type="ECO:0000256" key="8">
    <source>
        <dbReference type="ARBA" id="ARBA00022985"/>
    </source>
</evidence>
<comment type="cofactor">
    <cofactor evidence="1">
        <name>Mg(2+)</name>
        <dbReference type="ChEBI" id="CHEBI:18420"/>
    </cofactor>
</comment>
<name>A0A242NHA5_9GAMM</name>
<sequence>MFNAEDFIESKKTIVNNLVPYCSTLHIALGFDDNYALPAGITILSVINNTPNYNLHFHLFVDKVSNSNIDKFKQLANDKIAITLYTINSNFIINPKTLVLHITTISTCIRFIIPDILFSITDRIIYLDSDTICLQSLEKLAKYSVENYIAGVIPDSLDMQKEIKAMYKINAEKYFNAGVLLINTKRWCEEKISQKAFDLINSGKIYKYADQDVLNILLENKTLLLPIKFNTKIKIAIDAHQEKEIRPYTVILHYISQNKPWFKVYQSKIFDHYFQLSPWKNETLPFSGNSSSIRNYAKYLMKQGAYCKSIYYYGVYLKYKLFQIK</sequence>
<dbReference type="EMBL" id="NARP01000017">
    <property type="protein sequence ID" value="OTP99420.1"/>
    <property type="molecule type" value="Genomic_DNA"/>
</dbReference>
<reference evidence="12 13" key="1">
    <citation type="submission" date="2017-03" db="EMBL/GenBank/DDBJ databases">
        <title>Comparative genomics of honeybee gut symbionts reveal geographically distinct and subgroup specific antibiotic resistance.</title>
        <authorList>
            <person name="Ludvigsen J."/>
            <person name="Porcellato D."/>
            <person name="Labee-Lund T.M."/>
            <person name="Amdam G.V."/>
            <person name="Rudi K."/>
        </authorList>
    </citation>
    <scope>NUCLEOTIDE SEQUENCE [LARGE SCALE GENOMIC DNA]</scope>
    <source>
        <strain evidence="10 13">A-7-12</strain>
        <strain evidence="11 12">A-9-12</strain>
    </source>
</reference>
<dbReference type="InterPro" id="IPR002495">
    <property type="entry name" value="Glyco_trans_8"/>
</dbReference>
<keyword evidence="6" id="KW-0479">Metal-binding</keyword>
<dbReference type="Gene3D" id="3.90.550.10">
    <property type="entry name" value="Spore Coat Polysaccharide Biosynthesis Protein SpsA, Chain A"/>
    <property type="match status" value="1"/>
</dbReference>
<keyword evidence="12" id="KW-1185">Reference proteome</keyword>
<evidence type="ECO:0000259" key="9">
    <source>
        <dbReference type="Pfam" id="PF08437"/>
    </source>
</evidence>
<dbReference type="Pfam" id="PF01501">
    <property type="entry name" value="Glyco_transf_8"/>
    <property type="match status" value="1"/>
</dbReference>
<keyword evidence="7" id="KW-0460">Magnesium</keyword>
<dbReference type="Proteomes" id="UP000194977">
    <property type="component" value="Unassembled WGS sequence"/>
</dbReference>